<comment type="cofactor">
    <cofactor evidence="11">
        <name>pyruvate</name>
        <dbReference type="ChEBI" id="CHEBI:15361"/>
    </cofactor>
    <text evidence="11">Binds 1 pyruvoyl group covalently per subunit.</text>
</comment>
<feature type="transmembrane region" description="Helical" evidence="12">
    <location>
        <begin position="50"/>
        <end position="68"/>
    </location>
</feature>
<evidence type="ECO:0000256" key="3">
    <source>
        <dbReference type="ARBA" id="ARBA00022793"/>
    </source>
</evidence>
<comment type="subcellular location">
    <subcellularLocation>
        <location evidence="11">Cell membrane</location>
        <topology evidence="11">Peripheral membrane protein</topology>
    </subcellularLocation>
</comment>
<comment type="similarity">
    <text evidence="11">Belongs to the phosphatidylserine decarboxylase family. PSD-A subfamily.</text>
</comment>
<dbReference type="HAMAP" id="MF_00664">
    <property type="entry name" value="PS_decarb_PSD_A"/>
    <property type="match status" value="1"/>
</dbReference>
<keyword evidence="14" id="KW-1185">Reference proteome</keyword>
<evidence type="ECO:0000256" key="4">
    <source>
        <dbReference type="ARBA" id="ARBA00023098"/>
    </source>
</evidence>
<keyword evidence="1 11" id="KW-1003">Cell membrane</keyword>
<evidence type="ECO:0000256" key="12">
    <source>
        <dbReference type="SAM" id="Phobius"/>
    </source>
</evidence>
<evidence type="ECO:0000256" key="10">
    <source>
        <dbReference type="ARBA" id="ARBA00023317"/>
    </source>
</evidence>
<gene>
    <name evidence="11" type="primary">psd</name>
    <name evidence="13" type="ORF">MAIT1_04164</name>
</gene>
<dbReference type="PANTHER" id="PTHR35809">
    <property type="entry name" value="ARCHAETIDYLSERINE DECARBOXYLASE PROENZYME-RELATED"/>
    <property type="match status" value="1"/>
</dbReference>
<feature type="chain" id="PRO_5023275892" description="Phosphatidylserine decarboxylase beta chain" evidence="11">
    <location>
        <begin position="1"/>
        <end position="201"/>
    </location>
</feature>
<comment type="subunit">
    <text evidence="11">Heterodimer of a large membrane-associated beta subunit and a small pyruvoyl-containing alpha subunit.</text>
</comment>
<dbReference type="NCBIfam" id="NF003678">
    <property type="entry name" value="PRK05305.1-2"/>
    <property type="match status" value="1"/>
</dbReference>
<dbReference type="EMBL" id="LVJN01000019">
    <property type="protein sequence ID" value="OSM04290.1"/>
    <property type="molecule type" value="Genomic_DNA"/>
</dbReference>
<dbReference type="PANTHER" id="PTHR35809:SF1">
    <property type="entry name" value="ARCHAETIDYLSERINE DECARBOXYLASE PROENZYME-RELATED"/>
    <property type="match status" value="1"/>
</dbReference>
<protein>
    <recommendedName>
        <fullName evidence="11">Phosphatidylserine decarboxylase proenzyme</fullName>
        <ecNumber evidence="11">4.1.1.65</ecNumber>
    </recommendedName>
    <component>
        <recommendedName>
            <fullName evidence="11">Phosphatidylserine decarboxylase alpha chain</fullName>
        </recommendedName>
    </component>
    <component>
        <recommendedName>
            <fullName evidence="11">Phosphatidylserine decarboxylase beta chain</fullName>
        </recommendedName>
    </component>
</protein>
<evidence type="ECO:0000313" key="13">
    <source>
        <dbReference type="EMBL" id="OSM04290.1"/>
    </source>
</evidence>
<evidence type="ECO:0000256" key="1">
    <source>
        <dbReference type="ARBA" id="ARBA00022475"/>
    </source>
</evidence>
<keyword evidence="2 11" id="KW-0444">Lipid biosynthesis</keyword>
<feature type="modified residue" description="Pyruvic acid (Ser); by autocatalysis" evidence="11">
    <location>
        <position position="202"/>
    </location>
</feature>
<reference evidence="13 14" key="1">
    <citation type="journal article" date="2016" name="BMC Genomics">
        <title>Combined genomic and structural analyses of a cultured magnetotactic bacterium reveals its niche adaptation to a dynamic environment.</title>
        <authorList>
            <person name="Araujo A.C."/>
            <person name="Morillo V."/>
            <person name="Cypriano J."/>
            <person name="Teixeira L.C."/>
            <person name="Leao P."/>
            <person name="Lyra S."/>
            <person name="Almeida L.G."/>
            <person name="Bazylinski D.A."/>
            <person name="Vasconcellos A.T."/>
            <person name="Abreu F."/>
            <person name="Lins U."/>
        </authorList>
    </citation>
    <scope>NUCLEOTIDE SEQUENCE [LARGE SCALE GENOMIC DNA]</scope>
    <source>
        <strain evidence="13 14">IT-1</strain>
    </source>
</reference>
<dbReference type="STRING" id="1434232.MAIT1_04164"/>
<keyword evidence="4 11" id="KW-0443">Lipid metabolism</keyword>
<evidence type="ECO:0000256" key="11">
    <source>
        <dbReference type="HAMAP-Rule" id="MF_00664"/>
    </source>
</evidence>
<comment type="catalytic activity">
    <reaction evidence="11">
        <text>a 1,2-diacyl-sn-glycero-3-phospho-L-serine + H(+) = a 1,2-diacyl-sn-glycero-3-phosphoethanolamine + CO2</text>
        <dbReference type="Rhea" id="RHEA:20828"/>
        <dbReference type="ChEBI" id="CHEBI:15378"/>
        <dbReference type="ChEBI" id="CHEBI:16526"/>
        <dbReference type="ChEBI" id="CHEBI:57262"/>
        <dbReference type="ChEBI" id="CHEBI:64612"/>
        <dbReference type="EC" id="4.1.1.65"/>
    </reaction>
</comment>
<proteinExistence type="inferred from homology"/>
<comment type="PTM">
    <text evidence="11">Is synthesized initially as an inactive proenzyme. Formation of the active enzyme involves a self-maturation process in which the active site pyruvoyl group is generated from an internal serine residue via an autocatalytic post-translational modification. Two non-identical subunits are generated from the proenzyme in this reaction, and the pyruvate is formed at the N-terminus of the alpha chain, which is derived from the carboxyl end of the proenzyme. The post-translation cleavage follows an unusual pathway, termed non-hydrolytic serinolysis, in which the side chain hydroxyl group of the serine supplies its oxygen atom to form the C-terminus of the beta chain, while the remainder of the serine residue undergoes an oxidative deamination to produce ammonia and the pyruvoyl prosthetic group on the alpha chain.</text>
</comment>
<comment type="caution">
    <text evidence="13">The sequence shown here is derived from an EMBL/GenBank/DDBJ whole genome shotgun (WGS) entry which is preliminary data.</text>
</comment>
<evidence type="ECO:0000256" key="6">
    <source>
        <dbReference type="ARBA" id="ARBA00023145"/>
    </source>
</evidence>
<comment type="function">
    <text evidence="11">Catalyzes the formation of phosphatidylethanolamine (PtdEtn) from phosphatidylserine (PtdSer).</text>
</comment>
<dbReference type="Proteomes" id="UP000194003">
    <property type="component" value="Unassembled WGS sequence"/>
</dbReference>
<keyword evidence="12" id="KW-0812">Transmembrane</keyword>
<evidence type="ECO:0000256" key="5">
    <source>
        <dbReference type="ARBA" id="ARBA00023136"/>
    </source>
</evidence>
<keyword evidence="8 11" id="KW-0456">Lyase</keyword>
<dbReference type="InterPro" id="IPR003817">
    <property type="entry name" value="PS_Dcarbxylase"/>
</dbReference>
<keyword evidence="3 11" id="KW-0210">Decarboxylase</keyword>
<evidence type="ECO:0000256" key="8">
    <source>
        <dbReference type="ARBA" id="ARBA00023239"/>
    </source>
</evidence>
<dbReference type="Pfam" id="PF02666">
    <property type="entry name" value="PS_Dcarbxylase"/>
    <property type="match status" value="1"/>
</dbReference>
<dbReference type="GO" id="GO:0005886">
    <property type="term" value="C:plasma membrane"/>
    <property type="evidence" value="ECO:0007669"/>
    <property type="project" value="UniProtKB-SubCell"/>
</dbReference>
<feature type="transmembrane region" description="Helical" evidence="12">
    <location>
        <begin position="21"/>
        <end position="44"/>
    </location>
</feature>
<dbReference type="GO" id="GO:0004609">
    <property type="term" value="F:phosphatidylserine decarboxylase activity"/>
    <property type="evidence" value="ECO:0007669"/>
    <property type="project" value="UniProtKB-UniRule"/>
</dbReference>
<dbReference type="EC" id="4.1.1.65" evidence="11"/>
<name>A0A1Y2K4K3_9PROT</name>
<dbReference type="UniPathway" id="UPA00558">
    <property type="reaction ID" value="UER00616"/>
</dbReference>
<evidence type="ECO:0000256" key="2">
    <source>
        <dbReference type="ARBA" id="ARBA00022516"/>
    </source>
</evidence>
<evidence type="ECO:0000256" key="7">
    <source>
        <dbReference type="ARBA" id="ARBA00023209"/>
    </source>
</evidence>
<dbReference type="GO" id="GO:0006646">
    <property type="term" value="P:phosphatidylethanolamine biosynthetic process"/>
    <property type="evidence" value="ECO:0007669"/>
    <property type="project" value="UniProtKB-UniRule"/>
</dbReference>
<keyword evidence="7 11" id="KW-0594">Phospholipid biosynthesis</keyword>
<organism evidence="13 14">
    <name type="scientific">Magnetofaba australis IT-1</name>
    <dbReference type="NCBI Taxonomy" id="1434232"/>
    <lineage>
        <taxon>Bacteria</taxon>
        <taxon>Pseudomonadati</taxon>
        <taxon>Pseudomonadota</taxon>
        <taxon>Magnetococcia</taxon>
        <taxon>Magnetococcales</taxon>
        <taxon>Magnetococcaceae</taxon>
        <taxon>Magnetofaba</taxon>
    </lineage>
</organism>
<feature type="site" description="Cleavage (non-hydrolytic); by autocatalysis" evidence="11">
    <location>
        <begin position="201"/>
        <end position="202"/>
    </location>
</feature>
<comment type="pathway">
    <text evidence="11">Phospholipid metabolism; phosphatidylethanolamine biosynthesis; phosphatidylethanolamine from CDP-diacylglycerol: step 2/2.</text>
</comment>
<dbReference type="InterPro" id="IPR033175">
    <property type="entry name" value="PSD-A"/>
</dbReference>
<dbReference type="AlphaFoldDB" id="A0A1Y2K4K3"/>
<feature type="chain" id="PRO_5023275893" description="Phosphatidylserine decarboxylase alpha chain" evidence="11">
    <location>
        <begin position="202"/>
        <end position="239"/>
    </location>
</feature>
<keyword evidence="10 11" id="KW-0670">Pyruvate</keyword>
<accession>A0A1Y2K4K3</accession>
<keyword evidence="9 11" id="KW-1208">Phospholipid metabolism</keyword>
<keyword evidence="5 11" id="KW-0472">Membrane</keyword>
<feature type="active site" description="Schiff-base intermediate with substrate; via pyruvic acid" evidence="11">
    <location>
        <position position="202"/>
    </location>
</feature>
<evidence type="ECO:0000313" key="14">
    <source>
        <dbReference type="Proteomes" id="UP000194003"/>
    </source>
</evidence>
<sequence>MPFRALMLVGNALINMNKEMAMASPVAPEGLPFIAIFIAVAAAATALTPWPLLWAVVWILAAWCVWFFRDPERACSDEPGLLIAPADGKIVAIREVDAAPITGEKARMVSIFMNVFNVHVNRMPEAGTVVATQYHPGKFLNAALDKAAVENERQVVVMQRADGVRIPFVQVAGLVARRIVCRVGEGAVLGRGERFGLIRFGSRVDVYLPLEAEVRVTLGMKTSAGVTPIAHYPLQATGE</sequence>
<keyword evidence="12" id="KW-1133">Transmembrane helix</keyword>
<evidence type="ECO:0000256" key="9">
    <source>
        <dbReference type="ARBA" id="ARBA00023264"/>
    </source>
</evidence>
<keyword evidence="6 11" id="KW-0865">Zymogen</keyword>